<accession>A0A240EWW6</accession>
<evidence type="ECO:0000313" key="1">
    <source>
        <dbReference type="EMBL" id="APD18159.1"/>
    </source>
</evidence>
<dbReference type="GeneID" id="54974180"/>
<keyword evidence="2" id="KW-1185">Reference proteome</keyword>
<reference evidence="1 2" key="1">
    <citation type="journal article" date="2017" name="PLoS ONE">
        <title>Environmental bacteriophages active on biofilms and planktonic forms of toxigenic Vibrio cholerae: Potential relevance in cholera epidemiology.</title>
        <authorList>
            <person name="Naser I.B."/>
            <person name="Hoque M.M."/>
            <person name="Abdullah A."/>
            <person name="Bari S.M.N."/>
            <person name="Ghosh A.N."/>
            <person name="Faruque S.M."/>
        </authorList>
    </citation>
    <scope>NUCLEOTIDE SEQUENCE [LARGE SCALE GENOMIC DNA]</scope>
</reference>
<dbReference type="Pfam" id="PF17212">
    <property type="entry name" value="Tube"/>
    <property type="match status" value="1"/>
</dbReference>
<dbReference type="Proteomes" id="UP000225149">
    <property type="component" value="Segment"/>
</dbReference>
<organism evidence="1 2">
    <name type="scientific">Vibrio phage JSF7</name>
    <dbReference type="NCBI Taxonomy" id="1292086"/>
    <lineage>
        <taxon>Viruses</taxon>
        <taxon>Duplodnaviria</taxon>
        <taxon>Heunggongvirae</taxon>
        <taxon>Uroviricota</taxon>
        <taxon>Caudoviricetes</taxon>
        <taxon>Autographivirales</taxon>
        <taxon>Tawavirus</taxon>
        <taxon>Tawavirus JSF7</taxon>
    </lineage>
</organism>
<dbReference type="EMBL" id="KY065149">
    <property type="protein sequence ID" value="APD18159.1"/>
    <property type="molecule type" value="Genomic_DNA"/>
</dbReference>
<dbReference type="InterPro" id="IPR033767">
    <property type="entry name" value="Tail_Gp11"/>
</dbReference>
<sequence length="197" mass="23052">MDKLTAVNNMLKMIGTRPVSSLSVRHPDVVDAEAALDDWTGRVCEIGWWFNKRMNITLARNLQKEVEVPDTYLGFLYTDRDTHHMYPYMTKLNNKMFNTEKNTFEFDMDLTLTWYVRVSWEELPIQAQQYVLYSAGADLVRDKIEDSYKEQSLRQDAERAFALLDAEQLRAAPVNILNSPYSKAMRSGRRPFHRNAF</sequence>
<dbReference type="KEGG" id="vg:54974180"/>
<name>A0A240EWW6_9CAUD</name>
<dbReference type="RefSeq" id="YP_009784185.1">
    <property type="nucleotide sequence ID" value="NC_047741.1"/>
</dbReference>
<protein>
    <submittedName>
        <fullName evidence="1">Tail tubular protein A</fullName>
    </submittedName>
</protein>
<evidence type="ECO:0000313" key="2">
    <source>
        <dbReference type="Proteomes" id="UP000225149"/>
    </source>
</evidence>
<proteinExistence type="predicted"/>